<gene>
    <name evidence="2" type="ORF">OM076_22060</name>
</gene>
<dbReference type="InterPro" id="IPR004360">
    <property type="entry name" value="Glyas_Fos-R_dOase_dom"/>
</dbReference>
<dbReference type="Pfam" id="PF00903">
    <property type="entry name" value="Glyoxalase"/>
    <property type="match status" value="1"/>
</dbReference>
<dbReference type="SUPFAM" id="SSF54593">
    <property type="entry name" value="Glyoxalase/Bleomycin resistance protein/Dihydroxybiphenyl dioxygenase"/>
    <property type="match status" value="1"/>
</dbReference>
<evidence type="ECO:0000259" key="1">
    <source>
        <dbReference type="PROSITE" id="PS51819"/>
    </source>
</evidence>
<dbReference type="PROSITE" id="PS51819">
    <property type="entry name" value="VOC"/>
    <property type="match status" value="1"/>
</dbReference>
<accession>A0A9X3S6W9</accession>
<dbReference type="InterPro" id="IPR050383">
    <property type="entry name" value="GlyoxalaseI/FosfomycinResist"/>
</dbReference>
<dbReference type="PANTHER" id="PTHR21366">
    <property type="entry name" value="GLYOXALASE FAMILY PROTEIN"/>
    <property type="match status" value="1"/>
</dbReference>
<dbReference type="PANTHER" id="PTHR21366:SF22">
    <property type="entry name" value="VOC DOMAIN-CONTAINING PROTEIN"/>
    <property type="match status" value="1"/>
</dbReference>
<feature type="domain" description="VOC" evidence="1">
    <location>
        <begin position="2"/>
        <end position="131"/>
    </location>
</feature>
<dbReference type="EMBL" id="JAPDOD010000022">
    <property type="protein sequence ID" value="MDA0162973.1"/>
    <property type="molecule type" value="Genomic_DNA"/>
</dbReference>
<evidence type="ECO:0000313" key="2">
    <source>
        <dbReference type="EMBL" id="MDA0162973.1"/>
    </source>
</evidence>
<dbReference type="RefSeq" id="WP_270042214.1">
    <property type="nucleotide sequence ID" value="NZ_JAPDOD010000022.1"/>
</dbReference>
<keyword evidence="3" id="KW-1185">Reference proteome</keyword>
<dbReference type="InterPro" id="IPR029068">
    <property type="entry name" value="Glyas_Bleomycin-R_OHBP_Dase"/>
</dbReference>
<dbReference type="Proteomes" id="UP001149140">
    <property type="component" value="Unassembled WGS sequence"/>
</dbReference>
<name>A0A9X3S6W9_9ACTN</name>
<evidence type="ECO:0000313" key="3">
    <source>
        <dbReference type="Proteomes" id="UP001149140"/>
    </source>
</evidence>
<dbReference type="InterPro" id="IPR037523">
    <property type="entry name" value="VOC_core"/>
</dbReference>
<organism evidence="2 3">
    <name type="scientific">Solirubrobacter ginsenosidimutans</name>
    <dbReference type="NCBI Taxonomy" id="490573"/>
    <lineage>
        <taxon>Bacteria</taxon>
        <taxon>Bacillati</taxon>
        <taxon>Actinomycetota</taxon>
        <taxon>Thermoleophilia</taxon>
        <taxon>Solirubrobacterales</taxon>
        <taxon>Solirubrobacteraceae</taxon>
        <taxon>Solirubrobacter</taxon>
    </lineage>
</organism>
<protein>
    <submittedName>
        <fullName evidence="2">VOC family protein</fullName>
    </submittedName>
</protein>
<sequence>MRLDHGGLLVSDVDRAVRFYTSALGLEQVPRPSTFDTPGAWLQVGEHHQIHLIGETDEGRSREMNPGYDPAEIAIGYGNHLALVVDDLDATVERVRAAGVEPGGEIIARGDGVRRTFVTDPDRNIIEIMEMGVAVTGSEPRLTPPRRDG</sequence>
<comment type="caution">
    <text evidence="2">The sequence shown here is derived from an EMBL/GenBank/DDBJ whole genome shotgun (WGS) entry which is preliminary data.</text>
</comment>
<dbReference type="AlphaFoldDB" id="A0A9X3S6W9"/>
<reference evidence="2" key="1">
    <citation type="submission" date="2022-10" db="EMBL/GenBank/DDBJ databases">
        <title>The WGS of Solirubrobacter ginsenosidimutans DSM 21036.</title>
        <authorList>
            <person name="Jiang Z."/>
        </authorList>
    </citation>
    <scope>NUCLEOTIDE SEQUENCE</scope>
    <source>
        <strain evidence="2">DSM 21036</strain>
    </source>
</reference>
<proteinExistence type="predicted"/>
<dbReference type="Gene3D" id="3.10.180.10">
    <property type="entry name" value="2,3-Dihydroxybiphenyl 1,2-Dioxygenase, domain 1"/>
    <property type="match status" value="1"/>
</dbReference>